<dbReference type="RefSeq" id="WP_012705135.1">
    <property type="nucleotide sequence ID" value="NC_012563.1"/>
</dbReference>
<name>C1FQY1_CLOBJ</name>
<feature type="transmembrane region" description="Helical" evidence="1">
    <location>
        <begin position="21"/>
        <end position="39"/>
    </location>
</feature>
<dbReference type="HOGENOM" id="CLU_1105622_0_0_9"/>
<reference evidence="2 3" key="1">
    <citation type="submission" date="2008-10" db="EMBL/GenBank/DDBJ databases">
        <title>Genome sequence of Clostridium botulinum A2 Kyoto.</title>
        <authorList>
            <person name="Shrivastava S."/>
            <person name="Brinkac L.M."/>
            <person name="Brown J.L."/>
            <person name="Bruce D."/>
            <person name="Detter C.C."/>
            <person name="Johnson E.A."/>
            <person name="Munk C.A."/>
            <person name="Smith L.A."/>
            <person name="Smith T.J."/>
            <person name="Sutton G."/>
            <person name="Brettin T.S."/>
        </authorList>
    </citation>
    <scope>NUCLEOTIDE SEQUENCE [LARGE SCALE GENOMIC DNA]</scope>
    <source>
        <strain evidence="3">Kyoto / Type A2</strain>
    </source>
</reference>
<keyword evidence="1" id="KW-1133">Transmembrane helix</keyword>
<organism evidence="2 3">
    <name type="scientific">Clostridium botulinum (strain Kyoto / Type A2)</name>
    <dbReference type="NCBI Taxonomy" id="536232"/>
    <lineage>
        <taxon>Bacteria</taxon>
        <taxon>Bacillati</taxon>
        <taxon>Bacillota</taxon>
        <taxon>Clostridia</taxon>
        <taxon>Eubacteriales</taxon>
        <taxon>Clostridiaceae</taxon>
        <taxon>Clostridium</taxon>
    </lineage>
</organism>
<sequence>MSNLIRGEFYKLRKSKYFIGIIFLTLIISYFLLRRFYAIVTSVGNPYFELANGMYSIEYAFECIPLTSFIFSLFAGEFVDKDLKNNISKSFIYGYKRSKVILSKLIVFIISFLFLELIYITILVIHTSIAYGFYKVLNYSTILYLIRLVVIGIMYNVATMSIVFMIAIITKSNVCTVISPILFMLAFQALDFKPPISTIVSFVFPFIVGGRALARFAPKLDIIIAIISSVVIFTITTLISLSYVKHKDIK</sequence>
<keyword evidence="1 2" id="KW-0812">Transmembrane</keyword>
<accession>C1FQY1</accession>
<feature type="transmembrane region" description="Helical" evidence="1">
    <location>
        <begin position="196"/>
        <end position="214"/>
    </location>
</feature>
<dbReference type="Pfam" id="PF12730">
    <property type="entry name" value="ABC2_membrane_4"/>
    <property type="match status" value="1"/>
</dbReference>
<dbReference type="KEGG" id="cby:CLM_0297"/>
<feature type="transmembrane region" description="Helical" evidence="1">
    <location>
        <begin position="100"/>
        <end position="122"/>
    </location>
</feature>
<evidence type="ECO:0000313" key="3">
    <source>
        <dbReference type="Proteomes" id="UP000001374"/>
    </source>
</evidence>
<dbReference type="eggNOG" id="ENOG5030GHP">
    <property type="taxonomic scope" value="Bacteria"/>
</dbReference>
<feature type="transmembrane region" description="Helical" evidence="1">
    <location>
        <begin position="221"/>
        <end position="244"/>
    </location>
</feature>
<proteinExistence type="predicted"/>
<evidence type="ECO:0000313" key="2">
    <source>
        <dbReference type="EMBL" id="ACO86111.1"/>
    </source>
</evidence>
<evidence type="ECO:0000256" key="1">
    <source>
        <dbReference type="SAM" id="Phobius"/>
    </source>
</evidence>
<dbReference type="Proteomes" id="UP000001374">
    <property type="component" value="Chromosome"/>
</dbReference>
<protein>
    <submittedName>
        <fullName evidence="2">Transmembrane protein</fullName>
    </submittedName>
</protein>
<feature type="transmembrane region" description="Helical" evidence="1">
    <location>
        <begin position="142"/>
        <end position="167"/>
    </location>
</feature>
<feature type="transmembrane region" description="Helical" evidence="1">
    <location>
        <begin position="59"/>
        <end position="79"/>
    </location>
</feature>
<gene>
    <name evidence="2" type="ordered locus">CLM_0297</name>
</gene>
<dbReference type="EMBL" id="CP001581">
    <property type="protein sequence ID" value="ACO86111.1"/>
    <property type="molecule type" value="Genomic_DNA"/>
</dbReference>
<keyword evidence="1" id="KW-0472">Membrane</keyword>
<dbReference type="AlphaFoldDB" id="C1FQY1"/>